<feature type="domain" description="Sulfatase-modifying factor enzyme-like" evidence="2">
    <location>
        <begin position="47"/>
        <end position="255"/>
    </location>
</feature>
<protein>
    <submittedName>
        <fullName evidence="3">Formylglycine-generating enzyme, required for sulfatase activity, contains SUMF1/FGE domain</fullName>
    </submittedName>
</protein>
<dbReference type="Proteomes" id="UP000198790">
    <property type="component" value="Unassembled WGS sequence"/>
</dbReference>
<dbReference type="AlphaFoldDB" id="A0A1I1CEE5"/>
<evidence type="ECO:0000256" key="1">
    <source>
        <dbReference type="SAM" id="SignalP"/>
    </source>
</evidence>
<dbReference type="OrthoDB" id="9768004at2"/>
<dbReference type="InterPro" id="IPR051043">
    <property type="entry name" value="Sulfatase_Mod_Factor_Kinase"/>
</dbReference>
<dbReference type="Pfam" id="PF03781">
    <property type="entry name" value="FGE-sulfatase"/>
    <property type="match status" value="1"/>
</dbReference>
<dbReference type="Gene3D" id="3.90.1580.10">
    <property type="entry name" value="paralog of FGE (formylglycine-generating enzyme)"/>
    <property type="match status" value="1"/>
</dbReference>
<dbReference type="EMBL" id="FOKK01000029">
    <property type="protein sequence ID" value="SFB60442.1"/>
    <property type="molecule type" value="Genomic_DNA"/>
</dbReference>
<dbReference type="InterPro" id="IPR042095">
    <property type="entry name" value="SUMF_sf"/>
</dbReference>
<dbReference type="PANTHER" id="PTHR23150:SF19">
    <property type="entry name" value="FORMYLGLYCINE-GENERATING ENZYME"/>
    <property type="match status" value="1"/>
</dbReference>
<feature type="chain" id="PRO_5011492373" evidence="1">
    <location>
        <begin position="23"/>
        <end position="257"/>
    </location>
</feature>
<evidence type="ECO:0000313" key="4">
    <source>
        <dbReference type="Proteomes" id="UP000198790"/>
    </source>
</evidence>
<reference evidence="3 4" key="1">
    <citation type="submission" date="2016-10" db="EMBL/GenBank/DDBJ databases">
        <authorList>
            <person name="de Groot N.N."/>
        </authorList>
    </citation>
    <scope>NUCLEOTIDE SEQUENCE [LARGE SCALE GENOMIC DNA]</scope>
    <source>
        <strain evidence="3 4">DSM 23399</strain>
    </source>
</reference>
<dbReference type="GO" id="GO:0120147">
    <property type="term" value="F:formylglycine-generating oxidase activity"/>
    <property type="evidence" value="ECO:0007669"/>
    <property type="project" value="TreeGrafter"/>
</dbReference>
<accession>A0A1I1CEE5</accession>
<proteinExistence type="predicted"/>
<name>A0A1I1CEE5_9BACT</name>
<evidence type="ECO:0000313" key="3">
    <source>
        <dbReference type="EMBL" id="SFB60442.1"/>
    </source>
</evidence>
<sequence length="257" mass="29039">MSRLKYIFACFGLLAFSLTGYSQTPTGMQPIKGGTLIPLYGLDSGKVWVDDFLLDIYPVTNEQYLDFVKKYPEWKRANAKSIFADGNYLSEWQSDLQLGTHMNPKSPISNVSWFAAKAYCACQEKRLPSVDEWELAARASETKANAENDSSFNTRIIESYETPNTYSKTVGSTYKNFWGIYDMHGLVWEWTSDFNSVLISGESRQDGEADRNLFCAGAAISASNLRDYAAFMRYAFRGSIKANYNIKNLGFRCAKSK</sequence>
<dbReference type="SUPFAM" id="SSF56436">
    <property type="entry name" value="C-type lectin-like"/>
    <property type="match status" value="1"/>
</dbReference>
<organism evidence="3 4">
    <name type="scientific">Algoriphagus aquimarinus</name>
    <dbReference type="NCBI Taxonomy" id="237018"/>
    <lineage>
        <taxon>Bacteria</taxon>
        <taxon>Pseudomonadati</taxon>
        <taxon>Bacteroidota</taxon>
        <taxon>Cytophagia</taxon>
        <taxon>Cytophagales</taxon>
        <taxon>Cyclobacteriaceae</taxon>
        <taxon>Algoriphagus</taxon>
    </lineage>
</organism>
<gene>
    <name evidence="3" type="ORF">SAMN04489723_12919</name>
</gene>
<evidence type="ECO:0000259" key="2">
    <source>
        <dbReference type="Pfam" id="PF03781"/>
    </source>
</evidence>
<dbReference type="PANTHER" id="PTHR23150">
    <property type="entry name" value="SULFATASE MODIFYING FACTOR 1, 2"/>
    <property type="match status" value="1"/>
</dbReference>
<dbReference type="STRING" id="237018.SAMN04489723_12919"/>
<dbReference type="InterPro" id="IPR016187">
    <property type="entry name" value="CTDL_fold"/>
</dbReference>
<keyword evidence="4" id="KW-1185">Reference proteome</keyword>
<dbReference type="InterPro" id="IPR005532">
    <property type="entry name" value="SUMF_dom"/>
</dbReference>
<feature type="signal peptide" evidence="1">
    <location>
        <begin position="1"/>
        <end position="22"/>
    </location>
</feature>
<keyword evidence="1" id="KW-0732">Signal</keyword>